<feature type="compositionally biased region" description="Basic and acidic residues" evidence="1">
    <location>
        <begin position="716"/>
        <end position="767"/>
    </location>
</feature>
<accession>A0A814Z7C5</accession>
<keyword evidence="6" id="KW-1185">Reference proteome</keyword>
<sequence>MDSCVCPITGEIFEDPVTGDDGHTYERKAITEWLERSGTSPMTQQPMNINSLRTNYTVKKMMEELKIASQGSQPQCEYRLDIDIRRTKARPLFQGFGKFIYEVEWVNRKGPPIILLKIDGAKAKREASFYVKLSCHPHVVRTFGFVQSNPNSVMLLQECAPHGDLCELLRENGFKPTERVLWRIFEQICDAMVCLADNGIVHGDLACRNVLVFEYNHSKPDENLVKLTDFGLTRGSSLYSMVGAPTSSVISMVPIRYTAPEVLQNVTQPTLSVQSDVYSMGIFMWEACSYGEIPYSSIDDENEVRRIKLSGTKLSRPSRCNDQLWTLMNDCWQQSPEDRPNFQRLKRSLSSLDVAKQVNTDRLNNLASSSRTLKARSISTTYDSFHQPTLTTTLSRQQSIYACDCGHQCTNDRDLQQHQQTNCRNRSVECSFCEETFPTSNALREHLILCGNKTDECPKCRQFIRRSHSAYHYQNNCALVSSIETPPNQRRLQIAQRSPVNPEPSVRSVRSNKGRSQPIIRCEYCQQSCPQNDYERHKNNCLRRPANQNRTPSDSIARIPCEICNASIDLPNWSNHVRSCRERDNERIKNRARSMNAEPINEGLPCEYCDQSFSARQLQLHQRACQRNPNNMKEQAQNGFSRRDIVLQAQCTPNNDQRARRSPRSPYGEASYEKIDHKQTRIANGLSNDGQVNQRAHGKAPLLRRSCSTDSAPDENDQRRSRSQDRSEKTPIKAEGRVLPKNQKSDQRYSMEKLRNFGSSDDRRAPVRDNGSSSQKNQKGAHKIGKKSGTNVREVLHSCPFSIDLNEIGLYFSYCLHSSCTSFSSGPVNEPIPAHPDSIYRPQNRPLPVSHSPPARIAMAPSPMIDNVPVAAPLSSNGSGFSPWWIIGPLLAVLAVMTVGALAYLKKKQNDSENKDKNSEENRDGNISLKDIKSNGFPNAQKKTISALSAKKGMTLYLIKVYPETRHCEYSNRKSLHFSREIGLSHSKNLIPLSPNTTASSKTSTIADQNQPNVDKYFKSSKAKQDVTNPTSIGHNPADELTSPGQHGIGKSPLVSIIPTGSKPNLKENTSSQLHEKLQNHSTSKISSTEPQTDVLSNQHAKKSSKDSETKNIPMPHVPQCKTNPSSSDDDNYDELYPIESVTSKPLKIDKTSTNRNSFILRSKRLNFKRIHHKENKFTSTNTQEH</sequence>
<dbReference type="PRINTS" id="PR00109">
    <property type="entry name" value="TYRKINASE"/>
</dbReference>
<dbReference type="Gene3D" id="1.10.510.10">
    <property type="entry name" value="Transferase(Phosphotransferase) domain 1"/>
    <property type="match status" value="1"/>
</dbReference>
<dbReference type="GO" id="GO:0007169">
    <property type="term" value="P:cell surface receptor protein tyrosine kinase signaling pathway"/>
    <property type="evidence" value="ECO:0007669"/>
    <property type="project" value="TreeGrafter"/>
</dbReference>
<protein>
    <submittedName>
        <fullName evidence="5">Uncharacterized protein</fullName>
    </submittedName>
</protein>
<evidence type="ECO:0000313" key="5">
    <source>
        <dbReference type="EMBL" id="CAF1238084.1"/>
    </source>
</evidence>
<dbReference type="PANTHER" id="PTHR24416">
    <property type="entry name" value="TYROSINE-PROTEIN KINASE RECEPTOR"/>
    <property type="match status" value="1"/>
</dbReference>
<dbReference type="EMBL" id="CAJNOR010002036">
    <property type="protein sequence ID" value="CAF1238084.1"/>
    <property type="molecule type" value="Genomic_DNA"/>
</dbReference>
<proteinExistence type="predicted"/>
<dbReference type="Proteomes" id="UP000663828">
    <property type="component" value="Unassembled WGS sequence"/>
</dbReference>
<dbReference type="SMART" id="SM00504">
    <property type="entry name" value="Ubox"/>
    <property type="match status" value="1"/>
</dbReference>
<feature type="region of interest" description="Disordered" evidence="1">
    <location>
        <begin position="651"/>
        <end position="788"/>
    </location>
</feature>
<dbReference type="GO" id="GO:0004842">
    <property type="term" value="F:ubiquitin-protein transferase activity"/>
    <property type="evidence" value="ECO:0007669"/>
    <property type="project" value="InterPro"/>
</dbReference>
<dbReference type="Pfam" id="PF07714">
    <property type="entry name" value="PK_Tyr_Ser-Thr"/>
    <property type="match status" value="1"/>
</dbReference>
<feature type="domain" description="Protein kinase" evidence="3">
    <location>
        <begin position="62"/>
        <end position="352"/>
    </location>
</feature>
<reference evidence="5" key="1">
    <citation type="submission" date="2021-02" db="EMBL/GenBank/DDBJ databases">
        <authorList>
            <person name="Nowell W R."/>
        </authorList>
    </citation>
    <scope>NUCLEOTIDE SEQUENCE</scope>
</reference>
<dbReference type="Pfam" id="PF04564">
    <property type="entry name" value="U-box"/>
    <property type="match status" value="1"/>
</dbReference>
<keyword evidence="2" id="KW-1133">Transmembrane helix</keyword>
<dbReference type="InterPro" id="IPR011009">
    <property type="entry name" value="Kinase-like_dom_sf"/>
</dbReference>
<feature type="transmembrane region" description="Helical" evidence="2">
    <location>
        <begin position="884"/>
        <end position="905"/>
    </location>
</feature>
<name>A0A814Z7C5_ADIRI</name>
<evidence type="ECO:0000259" key="3">
    <source>
        <dbReference type="PROSITE" id="PS50011"/>
    </source>
</evidence>
<organism evidence="5 6">
    <name type="scientific">Adineta ricciae</name>
    <name type="common">Rotifer</name>
    <dbReference type="NCBI Taxonomy" id="249248"/>
    <lineage>
        <taxon>Eukaryota</taxon>
        <taxon>Metazoa</taxon>
        <taxon>Spiralia</taxon>
        <taxon>Gnathifera</taxon>
        <taxon>Rotifera</taxon>
        <taxon>Eurotatoria</taxon>
        <taxon>Bdelloidea</taxon>
        <taxon>Adinetida</taxon>
        <taxon>Adinetidae</taxon>
        <taxon>Adineta</taxon>
    </lineage>
</organism>
<dbReference type="InterPro" id="IPR013083">
    <property type="entry name" value="Znf_RING/FYVE/PHD"/>
</dbReference>
<dbReference type="SUPFAM" id="SSF56112">
    <property type="entry name" value="Protein kinase-like (PK-like)"/>
    <property type="match status" value="1"/>
</dbReference>
<dbReference type="InterPro" id="IPR001245">
    <property type="entry name" value="Ser-Thr/Tyr_kinase_cat_dom"/>
</dbReference>
<feature type="compositionally biased region" description="Basic and acidic residues" evidence="1">
    <location>
        <begin position="909"/>
        <end position="924"/>
    </location>
</feature>
<feature type="region of interest" description="Disordered" evidence="1">
    <location>
        <begin position="909"/>
        <end position="935"/>
    </location>
</feature>
<dbReference type="InterPro" id="IPR000719">
    <property type="entry name" value="Prot_kinase_dom"/>
</dbReference>
<dbReference type="CDD" id="cd16655">
    <property type="entry name" value="RING-Ubox_WDSUB1-like"/>
    <property type="match status" value="1"/>
</dbReference>
<dbReference type="PROSITE" id="PS00109">
    <property type="entry name" value="PROTEIN_KINASE_TYR"/>
    <property type="match status" value="1"/>
</dbReference>
<feature type="region of interest" description="Disordered" evidence="1">
    <location>
        <begin position="993"/>
        <end position="1133"/>
    </location>
</feature>
<gene>
    <name evidence="5" type="ORF">XAT740_LOCUS25588</name>
</gene>
<dbReference type="PANTHER" id="PTHR24416:SF611">
    <property type="entry name" value="TYROSINE-PROTEIN KINASE TRANSMEMBRANE RECEPTOR ROR"/>
    <property type="match status" value="1"/>
</dbReference>
<feature type="compositionally biased region" description="Polar residues" evidence="1">
    <location>
        <begin position="994"/>
        <end position="1013"/>
    </location>
</feature>
<dbReference type="PROSITE" id="PS51698">
    <property type="entry name" value="U_BOX"/>
    <property type="match status" value="1"/>
</dbReference>
<feature type="compositionally biased region" description="Polar residues" evidence="1">
    <location>
        <begin position="1080"/>
        <end position="1099"/>
    </location>
</feature>
<keyword evidence="2" id="KW-0472">Membrane</keyword>
<evidence type="ECO:0000259" key="4">
    <source>
        <dbReference type="PROSITE" id="PS51698"/>
    </source>
</evidence>
<evidence type="ECO:0000313" key="6">
    <source>
        <dbReference type="Proteomes" id="UP000663828"/>
    </source>
</evidence>
<dbReference type="GO" id="GO:0016567">
    <property type="term" value="P:protein ubiquitination"/>
    <property type="evidence" value="ECO:0007669"/>
    <property type="project" value="InterPro"/>
</dbReference>
<comment type="caution">
    <text evidence="5">The sequence shown here is derived from an EMBL/GenBank/DDBJ whole genome shotgun (WGS) entry which is preliminary data.</text>
</comment>
<dbReference type="PROSITE" id="PS50011">
    <property type="entry name" value="PROTEIN_KINASE_DOM"/>
    <property type="match status" value="1"/>
</dbReference>
<dbReference type="InterPro" id="IPR050122">
    <property type="entry name" value="RTK"/>
</dbReference>
<dbReference type="GO" id="GO:0005886">
    <property type="term" value="C:plasma membrane"/>
    <property type="evidence" value="ECO:0007669"/>
    <property type="project" value="TreeGrafter"/>
</dbReference>
<feature type="domain" description="U-box" evidence="4">
    <location>
        <begin position="1"/>
        <end position="72"/>
    </location>
</feature>
<evidence type="ECO:0000256" key="1">
    <source>
        <dbReference type="SAM" id="MobiDB-lite"/>
    </source>
</evidence>
<dbReference type="SUPFAM" id="SSF57850">
    <property type="entry name" value="RING/U-box"/>
    <property type="match status" value="1"/>
</dbReference>
<evidence type="ECO:0000256" key="2">
    <source>
        <dbReference type="SAM" id="Phobius"/>
    </source>
</evidence>
<dbReference type="AlphaFoldDB" id="A0A814Z7C5"/>
<keyword evidence="2" id="KW-0812">Transmembrane</keyword>
<feature type="compositionally biased region" description="Polar residues" evidence="1">
    <location>
        <begin position="681"/>
        <end position="694"/>
    </location>
</feature>
<dbReference type="GO" id="GO:0004714">
    <property type="term" value="F:transmembrane receptor protein tyrosine kinase activity"/>
    <property type="evidence" value="ECO:0007669"/>
    <property type="project" value="TreeGrafter"/>
</dbReference>
<dbReference type="GO" id="GO:0005524">
    <property type="term" value="F:ATP binding"/>
    <property type="evidence" value="ECO:0007669"/>
    <property type="project" value="InterPro"/>
</dbReference>
<dbReference type="InterPro" id="IPR003613">
    <property type="entry name" value="Ubox_domain"/>
</dbReference>
<dbReference type="InterPro" id="IPR008266">
    <property type="entry name" value="Tyr_kinase_AS"/>
</dbReference>
<dbReference type="Gene3D" id="3.30.40.10">
    <property type="entry name" value="Zinc/RING finger domain, C3HC4 (zinc finger)"/>
    <property type="match status" value="2"/>
</dbReference>
<dbReference type="GO" id="GO:0043235">
    <property type="term" value="C:receptor complex"/>
    <property type="evidence" value="ECO:0007669"/>
    <property type="project" value="TreeGrafter"/>
</dbReference>